<dbReference type="AlphaFoldDB" id="A0A9W7W5D2"/>
<comment type="caution">
    <text evidence="1">The sequence shown here is derived from an EMBL/GenBank/DDBJ whole genome shotgun (WGS) entry which is preliminary data.</text>
</comment>
<dbReference type="InterPro" id="IPR038883">
    <property type="entry name" value="AN11006-like"/>
</dbReference>
<proteinExistence type="predicted"/>
<accession>A0A9W7W5D2</accession>
<evidence type="ECO:0000313" key="2">
    <source>
        <dbReference type="Proteomes" id="UP001138500"/>
    </source>
</evidence>
<organism evidence="1 2">
    <name type="scientific">Teratosphaeria destructans</name>
    <dbReference type="NCBI Taxonomy" id="418781"/>
    <lineage>
        <taxon>Eukaryota</taxon>
        <taxon>Fungi</taxon>
        <taxon>Dikarya</taxon>
        <taxon>Ascomycota</taxon>
        <taxon>Pezizomycotina</taxon>
        <taxon>Dothideomycetes</taxon>
        <taxon>Dothideomycetidae</taxon>
        <taxon>Mycosphaerellales</taxon>
        <taxon>Teratosphaeriaceae</taxon>
        <taxon>Teratosphaeria</taxon>
    </lineage>
</organism>
<gene>
    <name evidence="1" type="ORF">Tdes44962_MAKER01757</name>
</gene>
<keyword evidence="2" id="KW-1185">Reference proteome</keyword>
<dbReference type="PANTHER" id="PTHR42085">
    <property type="entry name" value="F-BOX DOMAIN-CONTAINING PROTEIN"/>
    <property type="match status" value="1"/>
</dbReference>
<dbReference type="EMBL" id="RIBY02000668">
    <property type="protein sequence ID" value="KAH9838906.1"/>
    <property type="molecule type" value="Genomic_DNA"/>
</dbReference>
<reference evidence="1 2" key="2">
    <citation type="journal article" date="2021" name="Curr. Genet.">
        <title>Genetic response to nitrogen starvation in the aggressive Eucalyptus foliar pathogen Teratosphaeria destructans.</title>
        <authorList>
            <person name="Havenga M."/>
            <person name="Wingfield B.D."/>
            <person name="Wingfield M.J."/>
            <person name="Dreyer L.L."/>
            <person name="Roets F."/>
            <person name="Aylward J."/>
        </authorList>
    </citation>
    <scope>NUCLEOTIDE SEQUENCE [LARGE SCALE GENOMIC DNA]</scope>
    <source>
        <strain evidence="1">CMW44962</strain>
    </source>
</reference>
<name>A0A9W7W5D2_9PEZI</name>
<dbReference type="PANTHER" id="PTHR42085:SF2">
    <property type="entry name" value="F-BOX DOMAIN-CONTAINING PROTEIN"/>
    <property type="match status" value="1"/>
</dbReference>
<evidence type="ECO:0000313" key="1">
    <source>
        <dbReference type="EMBL" id="KAH9838906.1"/>
    </source>
</evidence>
<dbReference type="OrthoDB" id="3643493at2759"/>
<evidence type="ECO:0008006" key="3">
    <source>
        <dbReference type="Google" id="ProtNLM"/>
    </source>
</evidence>
<sequence>MASSPLLDLAPELRNMIYEFCVVERAPLDLATGRRENGVPAICRVNRQLRDEVLPMWCRQNTFTVHLNGEASEVTEVKSWLERIYADHPDGAREQIASITIRRDRSWTRAPRGLQWEEVKLSMLRLIDGKRGTEVSIVEPPWAPSLMKEKRVMLFQVKLLAAGIQMGGDPSNGLRQIVERMNSRLR</sequence>
<reference evidence="1 2" key="1">
    <citation type="journal article" date="2018" name="IMA Fungus">
        <title>IMA Genome-F 10: Nine draft genome sequences of Claviceps purpurea s.lat., including C. arundinis, C. humidiphila, and C. cf. spartinae, pseudomolecules for the pitch canker pathogen Fusarium circinatum, draft genome of Davidsoniella eucalypti, Grosmannia galeiformis, Quambalaria eucalypti, and Teratosphaeria destructans.</title>
        <authorList>
            <person name="Wingfield B.D."/>
            <person name="Liu M."/>
            <person name="Nguyen H.D."/>
            <person name="Lane F.A."/>
            <person name="Morgan S.W."/>
            <person name="De Vos L."/>
            <person name="Wilken P.M."/>
            <person name="Duong T.A."/>
            <person name="Aylward J."/>
            <person name="Coetzee M.P."/>
            <person name="Dadej K."/>
            <person name="De Beer Z.W."/>
            <person name="Findlay W."/>
            <person name="Havenga M."/>
            <person name="Kolarik M."/>
            <person name="Menzies J.G."/>
            <person name="Naidoo K."/>
            <person name="Pochopski O."/>
            <person name="Shoukouhi P."/>
            <person name="Santana Q.C."/>
            <person name="Seifert K.A."/>
            <person name="Soal N."/>
            <person name="Steenkamp E.T."/>
            <person name="Tatham C.T."/>
            <person name="van der Nest M.A."/>
            <person name="Wingfield M.J."/>
        </authorList>
    </citation>
    <scope>NUCLEOTIDE SEQUENCE [LARGE SCALE GENOMIC DNA]</scope>
    <source>
        <strain evidence="1">CMW44962</strain>
    </source>
</reference>
<protein>
    <recommendedName>
        <fullName evidence="3">F-box domain-containing protein</fullName>
    </recommendedName>
</protein>
<dbReference type="Proteomes" id="UP001138500">
    <property type="component" value="Unassembled WGS sequence"/>
</dbReference>